<gene>
    <name evidence="2" type="ORF">AVDCRST_MAG68-266</name>
</gene>
<dbReference type="AlphaFoldDB" id="A0A6J4K509"/>
<feature type="compositionally biased region" description="Basic and acidic residues" evidence="1">
    <location>
        <begin position="51"/>
        <end position="88"/>
    </location>
</feature>
<feature type="compositionally biased region" description="Basic residues" evidence="1">
    <location>
        <begin position="107"/>
        <end position="124"/>
    </location>
</feature>
<protein>
    <submittedName>
        <fullName evidence="2">Uncharacterized protein</fullName>
    </submittedName>
</protein>
<accession>A0A6J4K509</accession>
<feature type="compositionally biased region" description="Low complexity" evidence="1">
    <location>
        <begin position="31"/>
        <end position="42"/>
    </location>
</feature>
<evidence type="ECO:0000313" key="2">
    <source>
        <dbReference type="EMBL" id="CAA9295750.1"/>
    </source>
</evidence>
<evidence type="ECO:0000256" key="1">
    <source>
        <dbReference type="SAM" id="MobiDB-lite"/>
    </source>
</evidence>
<dbReference type="EMBL" id="CADCTW010000002">
    <property type="protein sequence ID" value="CAA9295750.1"/>
    <property type="molecule type" value="Genomic_DNA"/>
</dbReference>
<reference evidence="2" key="1">
    <citation type="submission" date="2020-02" db="EMBL/GenBank/DDBJ databases">
        <authorList>
            <person name="Meier V. D."/>
        </authorList>
    </citation>
    <scope>NUCLEOTIDE SEQUENCE</scope>
    <source>
        <strain evidence="2">AVDCRST_MAG68</strain>
    </source>
</reference>
<sequence length="133" mass="14357">EGDQRGHAGGRGCGVWDPQAAGAGAAGECVRGGTRAGPGAARVCRPAPGEDLIRVRGDQDRRRVQDRAAGRETRRRGVEVRRDPRPRACEAGPHLSSRTRPAGRPPHQLRRAHAQGRHPPHRQHALRDPPSPL</sequence>
<feature type="non-terminal residue" evidence="2">
    <location>
        <position position="133"/>
    </location>
</feature>
<feature type="non-terminal residue" evidence="2">
    <location>
        <position position="1"/>
    </location>
</feature>
<name>A0A6J4K509_9BACT</name>
<feature type="region of interest" description="Disordered" evidence="1">
    <location>
        <begin position="1"/>
        <end position="133"/>
    </location>
</feature>
<proteinExistence type="predicted"/>
<organism evidence="2">
    <name type="scientific">uncultured Gemmatimonadota bacterium</name>
    <dbReference type="NCBI Taxonomy" id="203437"/>
    <lineage>
        <taxon>Bacteria</taxon>
        <taxon>Pseudomonadati</taxon>
        <taxon>Gemmatimonadota</taxon>
        <taxon>environmental samples</taxon>
    </lineage>
</organism>